<dbReference type="NCBIfam" id="TIGR02532">
    <property type="entry name" value="IV_pilin_GFxxxE"/>
    <property type="match status" value="1"/>
</dbReference>
<dbReference type="InterPro" id="IPR012902">
    <property type="entry name" value="N_methyl_site"/>
</dbReference>
<dbReference type="Pfam" id="PF07963">
    <property type="entry name" value="N_methyl"/>
    <property type="match status" value="1"/>
</dbReference>
<comment type="caution">
    <text evidence="3">The sequence shown here is derived from an EMBL/GenBank/DDBJ whole genome shotgun (WGS) entry which is preliminary data.</text>
</comment>
<sequence length="195" mass="22133">MPKRNGFTLIELLVVIAIIAILAAILFPVFARAREKARQSSCLSNTKQLGLALLSYVQDYDERFPGRAVDPGVYNLPWYNVIAPYMKNAQILLCPSRPNQTPTGYGYNTYSTVGYSLGVGACMADIQYPAQVGMIFDSMYWTAYRPSDYAWATWTTYYPDQHNGGINIVFVDGHAKWNKKEVVWNDQKDSPFYRD</sequence>
<organism evidence="3 4">
    <name type="scientific">Candidatus Berkelbacteria bacterium CG10_big_fil_rev_8_21_14_0_10_41_12</name>
    <dbReference type="NCBI Taxonomy" id="1974513"/>
    <lineage>
        <taxon>Bacteria</taxon>
        <taxon>Candidatus Berkelbacteria</taxon>
    </lineage>
</organism>
<accession>A0A2M6WX31</accession>
<dbReference type="Pfam" id="PF07596">
    <property type="entry name" value="SBP_bac_10"/>
    <property type="match status" value="1"/>
</dbReference>
<dbReference type="NCBIfam" id="TIGR04294">
    <property type="entry name" value="pre_pil_HX9DG"/>
    <property type="match status" value="1"/>
</dbReference>
<feature type="transmembrane region" description="Helical" evidence="1">
    <location>
        <begin position="12"/>
        <end position="31"/>
    </location>
</feature>
<dbReference type="PANTHER" id="PTHR30093:SF2">
    <property type="entry name" value="TYPE II SECRETION SYSTEM PROTEIN H"/>
    <property type="match status" value="1"/>
</dbReference>
<keyword evidence="1" id="KW-0472">Membrane</keyword>
<evidence type="ECO:0000313" key="3">
    <source>
        <dbReference type="EMBL" id="PIT97327.1"/>
    </source>
</evidence>
<dbReference type="SUPFAM" id="SSF54523">
    <property type="entry name" value="Pili subunits"/>
    <property type="match status" value="1"/>
</dbReference>
<dbReference type="Gene3D" id="3.30.700.10">
    <property type="entry name" value="Glycoprotein, Type 4 Pilin"/>
    <property type="match status" value="1"/>
</dbReference>
<gene>
    <name evidence="3" type="ORF">COT77_02050</name>
</gene>
<protein>
    <recommendedName>
        <fullName evidence="2">DUF1559 domain-containing protein</fullName>
    </recommendedName>
</protein>
<dbReference type="EMBL" id="PEZV01000019">
    <property type="protein sequence ID" value="PIT97327.1"/>
    <property type="molecule type" value="Genomic_DNA"/>
</dbReference>
<keyword evidence="1" id="KW-0812">Transmembrane</keyword>
<dbReference type="InterPro" id="IPR045584">
    <property type="entry name" value="Pilin-like"/>
</dbReference>
<dbReference type="InterPro" id="IPR011453">
    <property type="entry name" value="DUF1559"/>
</dbReference>
<dbReference type="AlphaFoldDB" id="A0A2M6WX31"/>
<dbReference type="PANTHER" id="PTHR30093">
    <property type="entry name" value="GENERAL SECRETION PATHWAY PROTEIN G"/>
    <property type="match status" value="1"/>
</dbReference>
<dbReference type="Proteomes" id="UP000228596">
    <property type="component" value="Unassembled WGS sequence"/>
</dbReference>
<feature type="domain" description="DUF1559" evidence="2">
    <location>
        <begin position="32"/>
        <end position="89"/>
    </location>
</feature>
<evidence type="ECO:0000256" key="1">
    <source>
        <dbReference type="SAM" id="Phobius"/>
    </source>
</evidence>
<proteinExistence type="predicted"/>
<evidence type="ECO:0000259" key="2">
    <source>
        <dbReference type="Pfam" id="PF07596"/>
    </source>
</evidence>
<name>A0A2M6WX31_9BACT</name>
<dbReference type="InterPro" id="IPR027558">
    <property type="entry name" value="Pre_pil_HX9DG_C"/>
</dbReference>
<keyword evidence="1" id="KW-1133">Transmembrane helix</keyword>
<evidence type="ECO:0000313" key="4">
    <source>
        <dbReference type="Proteomes" id="UP000228596"/>
    </source>
</evidence>
<reference evidence="4" key="1">
    <citation type="submission" date="2017-09" db="EMBL/GenBank/DDBJ databases">
        <title>Depth-based differentiation of microbial function through sediment-hosted aquifers and enrichment of novel symbionts in the deep terrestrial subsurface.</title>
        <authorList>
            <person name="Probst A.J."/>
            <person name="Ladd B."/>
            <person name="Jarett J.K."/>
            <person name="Geller-Mcgrath D.E."/>
            <person name="Sieber C.M.K."/>
            <person name="Emerson J.B."/>
            <person name="Anantharaman K."/>
            <person name="Thomas B.C."/>
            <person name="Malmstrom R."/>
            <person name="Stieglmeier M."/>
            <person name="Klingl A."/>
            <person name="Woyke T."/>
            <person name="Ryan C.M."/>
            <person name="Banfield J.F."/>
        </authorList>
    </citation>
    <scope>NUCLEOTIDE SEQUENCE [LARGE SCALE GENOMIC DNA]</scope>
</reference>